<evidence type="ECO:0000313" key="5">
    <source>
        <dbReference type="Proteomes" id="UP000541610"/>
    </source>
</evidence>
<dbReference type="Gene3D" id="3.20.90.10">
    <property type="entry name" value="Tubby Protein, Chain A"/>
    <property type="match status" value="1"/>
</dbReference>
<dbReference type="OrthoDB" id="8775810at2759"/>
<evidence type="ECO:0000256" key="1">
    <source>
        <dbReference type="ARBA" id="ARBA00007129"/>
    </source>
</evidence>
<proteinExistence type="inferred from homology"/>
<dbReference type="SUPFAM" id="SSF54518">
    <property type="entry name" value="Tubby C-terminal domain-like"/>
    <property type="match status" value="1"/>
</dbReference>
<accession>A0A7J6P477</accession>
<sequence>MLQRLLRYPSTLTIKSEDSATTAAGDSVYSETPSPRQSPESLPFDIASYLEEGLAKESRWDLIAPLPKGDYRHLRVVRSSDDDWSFTLETEDTSDFLAYCHVDILSGCESVEGFCKGQVGAVDISSQQLAGMVQGKRPMGHGMYNFMEMAIPLWEGYDLVPLVLATKEPQWNHSMSCLVLDFDNRIIIPSAKNFQLVLKDSPDTIVCQYGKVDNNVYALDVAAPLSIMQAFAAAISTALWA</sequence>
<organism evidence="4 5">
    <name type="scientific">Perkinsus olseni</name>
    <name type="common">Perkinsus atlanticus</name>
    <dbReference type="NCBI Taxonomy" id="32597"/>
    <lineage>
        <taxon>Eukaryota</taxon>
        <taxon>Sar</taxon>
        <taxon>Alveolata</taxon>
        <taxon>Perkinsozoa</taxon>
        <taxon>Perkinsea</taxon>
        <taxon>Perkinsida</taxon>
        <taxon>Perkinsidae</taxon>
        <taxon>Perkinsus</taxon>
    </lineage>
</organism>
<dbReference type="Pfam" id="PF01167">
    <property type="entry name" value="Tub"/>
    <property type="match status" value="1"/>
</dbReference>
<dbReference type="AlphaFoldDB" id="A0A7J6P477"/>
<dbReference type="PANTHER" id="PTHR16517:SF104">
    <property type="entry name" value="TUBBY-LIKE F-BOX PROTEIN 6"/>
    <property type="match status" value="1"/>
</dbReference>
<feature type="region of interest" description="Disordered" evidence="2">
    <location>
        <begin position="22"/>
        <end position="42"/>
    </location>
</feature>
<dbReference type="Proteomes" id="UP000541610">
    <property type="component" value="Unassembled WGS sequence"/>
</dbReference>
<evidence type="ECO:0000313" key="4">
    <source>
        <dbReference type="EMBL" id="KAF4690580.1"/>
    </source>
</evidence>
<dbReference type="PANTHER" id="PTHR16517">
    <property type="entry name" value="TUBBY-RELATED"/>
    <property type="match status" value="1"/>
</dbReference>
<comment type="caution">
    <text evidence="4">The sequence shown here is derived from an EMBL/GenBank/DDBJ whole genome shotgun (WGS) entry which is preliminary data.</text>
</comment>
<evidence type="ECO:0000259" key="3">
    <source>
        <dbReference type="Pfam" id="PF01167"/>
    </source>
</evidence>
<dbReference type="EMBL" id="JABANP010000096">
    <property type="protein sequence ID" value="KAF4690580.1"/>
    <property type="molecule type" value="Genomic_DNA"/>
</dbReference>
<dbReference type="InterPro" id="IPR000007">
    <property type="entry name" value="Tubby_C"/>
</dbReference>
<dbReference type="PRINTS" id="PR01573">
    <property type="entry name" value="SUPERTUBBY"/>
</dbReference>
<comment type="similarity">
    <text evidence="1">Belongs to the TUB family.</text>
</comment>
<dbReference type="InterPro" id="IPR025659">
    <property type="entry name" value="Tubby-like_C"/>
</dbReference>
<name>A0A7J6P477_PEROL</name>
<protein>
    <recommendedName>
        <fullName evidence="3">Tubby C-terminal domain-containing protein</fullName>
    </recommendedName>
</protein>
<evidence type="ECO:0000256" key="2">
    <source>
        <dbReference type="SAM" id="MobiDB-lite"/>
    </source>
</evidence>
<feature type="compositionally biased region" description="Polar residues" evidence="2">
    <location>
        <begin position="22"/>
        <end position="40"/>
    </location>
</feature>
<reference evidence="4 5" key="1">
    <citation type="submission" date="2020-04" db="EMBL/GenBank/DDBJ databases">
        <title>Perkinsus olseni comparative genomics.</title>
        <authorList>
            <person name="Bogema D.R."/>
        </authorList>
    </citation>
    <scope>NUCLEOTIDE SEQUENCE [LARGE SCALE GENOMIC DNA]</scope>
    <source>
        <strain evidence="4">00978-12</strain>
    </source>
</reference>
<gene>
    <name evidence="4" type="ORF">FOZ60_017189</name>
</gene>
<feature type="domain" description="Tubby C-terminal" evidence="3">
    <location>
        <begin position="156"/>
        <end position="237"/>
    </location>
</feature>